<protein>
    <submittedName>
        <fullName evidence="3">NAD(P)H-dependent oxidoreductase</fullName>
    </submittedName>
</protein>
<keyword evidence="1" id="KW-0560">Oxidoreductase</keyword>
<dbReference type="Proteomes" id="UP001059480">
    <property type="component" value="Unassembled WGS sequence"/>
</dbReference>
<dbReference type="RefSeq" id="WP_256945280.1">
    <property type="nucleotide sequence ID" value="NZ_JANHNZ010000005.1"/>
</dbReference>
<comment type="caution">
    <text evidence="3">The sequence shown here is derived from an EMBL/GenBank/DDBJ whole genome shotgun (WGS) entry which is preliminary data.</text>
</comment>
<name>A0ABT1WNR2_9LACT</name>
<organism evidence="3 4">
    <name type="scientific">Granulicatella seriolae</name>
    <dbReference type="NCBI Taxonomy" id="2967226"/>
    <lineage>
        <taxon>Bacteria</taxon>
        <taxon>Bacillati</taxon>
        <taxon>Bacillota</taxon>
        <taxon>Bacilli</taxon>
        <taxon>Lactobacillales</taxon>
        <taxon>Carnobacteriaceae</taxon>
        <taxon>Granulicatella</taxon>
    </lineage>
</organism>
<sequence length="229" mass="26746">MRTLVIISHPSIDESASQQFLLACGKGRKSLTVRHLDRLVGGPLDRFFDKEVELDFLRQADRIIFQFPLYWYSCPGSLKLWMDQVLDLSGSLANKEFGIVLTLGLPASHFQIGGREVYSISELLRPFQALAHKQGWRFLPPLAIHQFDYMTEQEKQGLAIDYQRYLSQESFDQFHSKEKWFIEEAERLATSQNSTISKEKWLQLATWMADLQDERVELRELVDNLREEF</sequence>
<dbReference type="EMBL" id="JANHNZ010000005">
    <property type="protein sequence ID" value="MCQ9210164.1"/>
    <property type="molecule type" value="Genomic_DNA"/>
</dbReference>
<reference evidence="3" key="1">
    <citation type="submission" date="2022-07" db="EMBL/GenBank/DDBJ databases">
        <authorList>
            <person name="Jung M.-Y."/>
            <person name="Lee M."/>
        </authorList>
    </citation>
    <scope>NUCLEOTIDE SEQUENCE</scope>
    <source>
        <strain evidence="3">S8</strain>
    </source>
</reference>
<reference evidence="3" key="3">
    <citation type="journal article" date="2023" name="Microbiol. Resour. Announc.">
        <title>Draft Genome Sequence of Granulicatella sp. Strain S8, Isolated from a Marine Fish, Seriola quinqueradiata.</title>
        <authorList>
            <person name="Lee M."/>
            <person name="Farooq A."/>
            <person name="Jeong J.B."/>
            <person name="Jung M.Y."/>
        </authorList>
    </citation>
    <scope>NUCLEOTIDE SEQUENCE</scope>
    <source>
        <strain evidence="3">S8</strain>
    </source>
</reference>
<reference evidence="3" key="2">
    <citation type="journal article" date="2023" name="Curr. Microbiol.">
        <title>Granulicatella seriolae sp. nov., a Novel Facultative Anaerobe Isolated from Yellowtail Marine Fish.</title>
        <authorList>
            <person name="Lee M."/>
            <person name="Choi Y.J."/>
            <person name="Farooq A."/>
            <person name="Jeong J.B."/>
            <person name="Jung M.Y."/>
        </authorList>
    </citation>
    <scope>NUCLEOTIDE SEQUENCE</scope>
    <source>
        <strain evidence="3">S8</strain>
    </source>
</reference>
<dbReference type="SUPFAM" id="SSF52218">
    <property type="entry name" value="Flavoproteins"/>
    <property type="match status" value="1"/>
</dbReference>
<keyword evidence="4" id="KW-1185">Reference proteome</keyword>
<dbReference type="PANTHER" id="PTHR47307">
    <property type="entry name" value="GLUTATHIONE-REGULATED POTASSIUM-EFFLUX SYSTEM ANCILLARY PROTEIN KEFG"/>
    <property type="match status" value="1"/>
</dbReference>
<dbReference type="Pfam" id="PF02525">
    <property type="entry name" value="Flavodoxin_2"/>
    <property type="match status" value="1"/>
</dbReference>
<proteinExistence type="predicted"/>
<accession>A0ABT1WNR2</accession>
<evidence type="ECO:0000259" key="2">
    <source>
        <dbReference type="Pfam" id="PF02525"/>
    </source>
</evidence>
<dbReference type="InterPro" id="IPR046980">
    <property type="entry name" value="KefG/KefF"/>
</dbReference>
<dbReference type="InterPro" id="IPR029039">
    <property type="entry name" value="Flavoprotein-like_sf"/>
</dbReference>
<evidence type="ECO:0000256" key="1">
    <source>
        <dbReference type="ARBA" id="ARBA00023002"/>
    </source>
</evidence>
<dbReference type="PANTHER" id="PTHR47307:SF1">
    <property type="entry name" value="GLUTATHIONE-REGULATED POTASSIUM-EFFLUX SYSTEM ANCILLARY PROTEIN KEFG"/>
    <property type="match status" value="1"/>
</dbReference>
<feature type="domain" description="Flavodoxin-like fold" evidence="2">
    <location>
        <begin position="1"/>
        <end position="165"/>
    </location>
</feature>
<evidence type="ECO:0000313" key="4">
    <source>
        <dbReference type="Proteomes" id="UP001059480"/>
    </source>
</evidence>
<dbReference type="Gene3D" id="3.40.50.360">
    <property type="match status" value="1"/>
</dbReference>
<gene>
    <name evidence="3" type="ORF">NPA36_06325</name>
</gene>
<evidence type="ECO:0000313" key="3">
    <source>
        <dbReference type="EMBL" id="MCQ9210164.1"/>
    </source>
</evidence>
<dbReference type="InterPro" id="IPR003680">
    <property type="entry name" value="Flavodoxin_fold"/>
</dbReference>